<dbReference type="Gene3D" id="2.40.50.140">
    <property type="entry name" value="Nucleic acid-binding proteins"/>
    <property type="match status" value="4"/>
</dbReference>
<dbReference type="InterPro" id="IPR004591">
    <property type="entry name" value="Rfa1"/>
</dbReference>
<evidence type="ECO:0000259" key="12">
    <source>
        <dbReference type="Pfam" id="PF16900"/>
    </source>
</evidence>
<feature type="domain" description="Replication protein A OB" evidence="12">
    <location>
        <begin position="249"/>
        <end position="335"/>
    </location>
</feature>
<sequence length="562" mass="63693">MASTKLTKGSITRYKTGDTQQSPIVKITNVRVCGESSTAASNDSERYRLSISDGQDTFDACILSPDLNKLIQEKRLHDNSIVQLEKVVHNSTATGKSFLIIMDLIILPESSTTTTSNNNNNNNKQANTNICPIAMITPYLNGIWKIRARCFAKSAIRPHPVCDFDFVDASGEIRLVAFRDECTRFHPIIEIDKIYDIMGVRVKTADKRWNTLHNDYELTLNSGSIVRLVNDPSVNTSIPDVHYDFIPLRDVSKHTSESYIDVIGIIDTCSDAIPFTSKTSGKDSKRRELTLIDEHTSMSVTLWDDQAEDFDEELAENKTVVAFRRIRVAMYNNKYGLSGSKNMIMKINPDLKEAKHLRIWYDAGGHSMHSQITTTTTTPTRPALDASWKTIGQIENEELGRKGRPDYVMLKATCMHIADNRVIYMSCPNDGCSKKVNKLSSALYRCDKCQQDFNECHWNYMFRAELTDSTGAIWASFFGQPAEQLMGYVTAEQFADAKENANELLMQKYLNKNTFREKIFRLRINEETFNDITTVKISCISISDIDFSEYGHRLIANIQNGF</sequence>
<keyword evidence="3 9" id="KW-0235">DNA replication</keyword>
<dbReference type="GO" id="GO:0006310">
    <property type="term" value="P:DNA recombination"/>
    <property type="evidence" value="ECO:0007669"/>
    <property type="project" value="InterPro"/>
</dbReference>
<dbReference type="GO" id="GO:0005634">
    <property type="term" value="C:nucleus"/>
    <property type="evidence" value="ECO:0007669"/>
    <property type="project" value="UniProtKB-SubCell"/>
</dbReference>
<comment type="caution">
    <text evidence="13">The sequence shown here is derived from an EMBL/GenBank/DDBJ whole genome shotgun (WGS) entry which is preliminary data.</text>
</comment>
<evidence type="ECO:0000256" key="5">
    <source>
        <dbReference type="ARBA" id="ARBA00022771"/>
    </source>
</evidence>
<dbReference type="GO" id="GO:0006260">
    <property type="term" value="P:DNA replication"/>
    <property type="evidence" value="ECO:0007669"/>
    <property type="project" value="UniProtKB-KW"/>
</dbReference>
<feature type="domain" description="Replication factor A C-terminal" evidence="11">
    <location>
        <begin position="407"/>
        <end position="554"/>
    </location>
</feature>
<comment type="subunit">
    <text evidence="9">Component of the heterotrimeric canonical replication protein A complex (RPA).</text>
</comment>
<dbReference type="FunFam" id="2.40.50.140:FF:000090">
    <property type="entry name" value="Replication protein A subunit"/>
    <property type="match status" value="1"/>
</dbReference>
<dbReference type="AlphaFoldDB" id="A0A819EQE6"/>
<dbReference type="CDD" id="cd04475">
    <property type="entry name" value="RPA1_DBD_B"/>
    <property type="match status" value="1"/>
</dbReference>
<dbReference type="Proteomes" id="UP000663844">
    <property type="component" value="Unassembled WGS sequence"/>
</dbReference>
<dbReference type="GO" id="GO:0008270">
    <property type="term" value="F:zinc ion binding"/>
    <property type="evidence" value="ECO:0007669"/>
    <property type="project" value="UniProtKB-KW"/>
</dbReference>
<evidence type="ECO:0000313" key="14">
    <source>
        <dbReference type="Proteomes" id="UP000663844"/>
    </source>
</evidence>
<dbReference type="Pfam" id="PF16900">
    <property type="entry name" value="REPA_OB_2"/>
    <property type="match status" value="1"/>
</dbReference>
<keyword evidence="4 9" id="KW-0479">Metal-binding</keyword>
<proteinExistence type="inferred from homology"/>
<dbReference type="Pfam" id="PF04057">
    <property type="entry name" value="Rep-A_N"/>
    <property type="match status" value="1"/>
</dbReference>
<accession>A0A819EQE6</accession>
<evidence type="ECO:0000256" key="2">
    <source>
        <dbReference type="ARBA" id="ARBA00005690"/>
    </source>
</evidence>
<evidence type="ECO:0000256" key="7">
    <source>
        <dbReference type="ARBA" id="ARBA00023125"/>
    </source>
</evidence>
<evidence type="ECO:0000256" key="6">
    <source>
        <dbReference type="ARBA" id="ARBA00022833"/>
    </source>
</evidence>
<evidence type="ECO:0000256" key="3">
    <source>
        <dbReference type="ARBA" id="ARBA00022705"/>
    </source>
</evidence>
<dbReference type="GO" id="GO:0003677">
    <property type="term" value="F:DNA binding"/>
    <property type="evidence" value="ECO:0007669"/>
    <property type="project" value="UniProtKB-KW"/>
</dbReference>
<evidence type="ECO:0000256" key="4">
    <source>
        <dbReference type="ARBA" id="ARBA00022723"/>
    </source>
</evidence>
<dbReference type="CDD" id="cd04474">
    <property type="entry name" value="RPA1_DBD_A"/>
    <property type="match status" value="1"/>
</dbReference>
<comment type="similarity">
    <text evidence="2 9">Belongs to the replication factor A protein 1 family.</text>
</comment>
<protein>
    <recommendedName>
        <fullName evidence="9">Replication protein A subunit</fullName>
    </recommendedName>
</protein>
<dbReference type="FunFam" id="2.40.50.140:FF:000041">
    <property type="entry name" value="Replication protein A subunit"/>
    <property type="match status" value="1"/>
</dbReference>
<feature type="domain" description="Replication factor-A protein 1 N-terminal" evidence="10">
    <location>
        <begin position="6"/>
        <end position="107"/>
    </location>
</feature>
<comment type="subcellular location">
    <subcellularLocation>
        <location evidence="1 9">Nucleus</location>
    </subcellularLocation>
</comment>
<dbReference type="InterPro" id="IPR013955">
    <property type="entry name" value="Rep_factor-A_C"/>
</dbReference>
<organism evidence="13 14">
    <name type="scientific">Adineta steineri</name>
    <dbReference type="NCBI Taxonomy" id="433720"/>
    <lineage>
        <taxon>Eukaryota</taxon>
        <taxon>Metazoa</taxon>
        <taxon>Spiralia</taxon>
        <taxon>Gnathifera</taxon>
        <taxon>Rotifera</taxon>
        <taxon>Eurotatoria</taxon>
        <taxon>Bdelloidea</taxon>
        <taxon>Adinetida</taxon>
        <taxon>Adinetidae</taxon>
        <taxon>Adineta</taxon>
    </lineage>
</organism>
<evidence type="ECO:0000313" key="13">
    <source>
        <dbReference type="EMBL" id="CAF3854475.1"/>
    </source>
</evidence>
<dbReference type="PANTHER" id="PTHR47165">
    <property type="entry name" value="OS03G0429900 PROTEIN"/>
    <property type="match status" value="1"/>
</dbReference>
<dbReference type="NCBIfam" id="TIGR00617">
    <property type="entry name" value="rpa1"/>
    <property type="match status" value="1"/>
</dbReference>
<dbReference type="InterPro" id="IPR047192">
    <property type="entry name" value="Euk_RPA1_DBD_C"/>
</dbReference>
<reference evidence="13" key="1">
    <citation type="submission" date="2021-02" db="EMBL/GenBank/DDBJ databases">
        <authorList>
            <person name="Nowell W R."/>
        </authorList>
    </citation>
    <scope>NUCLEOTIDE SEQUENCE</scope>
</reference>
<dbReference type="InterPro" id="IPR012340">
    <property type="entry name" value="NA-bd_OB-fold"/>
</dbReference>
<dbReference type="SUPFAM" id="SSF50249">
    <property type="entry name" value="Nucleic acid-binding proteins"/>
    <property type="match status" value="4"/>
</dbReference>
<evidence type="ECO:0000256" key="1">
    <source>
        <dbReference type="ARBA" id="ARBA00004123"/>
    </source>
</evidence>
<dbReference type="CDD" id="cd04476">
    <property type="entry name" value="RPA1_DBD_C"/>
    <property type="match status" value="1"/>
</dbReference>
<evidence type="ECO:0000259" key="11">
    <source>
        <dbReference type="Pfam" id="PF08646"/>
    </source>
</evidence>
<dbReference type="Pfam" id="PF08646">
    <property type="entry name" value="Rep_fac-A_C"/>
    <property type="match status" value="1"/>
</dbReference>
<dbReference type="InterPro" id="IPR007199">
    <property type="entry name" value="Rep_factor-A_N"/>
</dbReference>
<gene>
    <name evidence="13" type="ORF">OXD698_LOCUS21455</name>
</gene>
<evidence type="ECO:0000259" key="10">
    <source>
        <dbReference type="Pfam" id="PF04057"/>
    </source>
</evidence>
<dbReference type="EMBL" id="CAJOAZ010001766">
    <property type="protein sequence ID" value="CAF3854475.1"/>
    <property type="molecule type" value="Genomic_DNA"/>
</dbReference>
<dbReference type="InterPro" id="IPR031657">
    <property type="entry name" value="REPA_OB_2"/>
</dbReference>
<keyword evidence="6 9" id="KW-0862">Zinc</keyword>
<keyword evidence="5 9" id="KW-0863">Zinc-finger</keyword>
<keyword evidence="7 9" id="KW-0238">DNA-binding</keyword>
<name>A0A819EQE6_9BILA</name>
<dbReference type="PANTHER" id="PTHR47165:SF4">
    <property type="entry name" value="OS03G0429900 PROTEIN"/>
    <property type="match status" value="1"/>
</dbReference>
<dbReference type="FunFam" id="2.40.50.140:FF:000064">
    <property type="entry name" value="Replication protein A subunit"/>
    <property type="match status" value="1"/>
</dbReference>
<evidence type="ECO:0000256" key="9">
    <source>
        <dbReference type="RuleBase" id="RU364130"/>
    </source>
</evidence>
<dbReference type="GO" id="GO:0006281">
    <property type="term" value="P:DNA repair"/>
    <property type="evidence" value="ECO:0007669"/>
    <property type="project" value="InterPro"/>
</dbReference>
<comment type="function">
    <text evidence="9">As part of the heterotrimeric replication protein A complex (RPA/RP-A), binds and stabilizes single-stranded DNA intermediates, that form during DNA replication or upon DNA stress. It prevents their reannealing and in parallel, recruits and activates different proteins and complexes involved in DNA metabolism. Thereby, it plays an essential role both in DNA replication and the cellular response to DNA damage.</text>
</comment>
<evidence type="ECO:0000256" key="8">
    <source>
        <dbReference type="ARBA" id="ARBA00023242"/>
    </source>
</evidence>
<keyword evidence="8 9" id="KW-0539">Nucleus</keyword>